<feature type="transmembrane region" description="Helical" evidence="7">
    <location>
        <begin position="101"/>
        <end position="119"/>
    </location>
</feature>
<keyword evidence="2" id="KW-1003">Cell membrane</keyword>
<keyword evidence="9" id="KW-1185">Reference proteome</keyword>
<name>A0ABD4Z6T9_9CREN</name>
<feature type="transmembrane region" description="Helical" evidence="7">
    <location>
        <begin position="235"/>
        <end position="257"/>
    </location>
</feature>
<reference evidence="8 9" key="1">
    <citation type="submission" date="2023-05" db="EMBL/GenBank/DDBJ databases">
        <title>A new hyperthermophilic archaea 'Ignisphaera cupida' sp. nov. and description of the family 'Ignisphaeraceae' fam. nov.</title>
        <authorList>
            <person name="Podosokorskaya O.A."/>
            <person name="Elcheninov A.G."/>
            <person name="Klukina A."/>
            <person name="Merkel A.Y."/>
        </authorList>
    </citation>
    <scope>NUCLEOTIDE SEQUENCE [LARGE SCALE GENOMIC DNA]</scope>
    <source>
        <strain evidence="8 9">4213-co</strain>
    </source>
</reference>
<feature type="transmembrane region" description="Helical" evidence="7">
    <location>
        <begin position="73"/>
        <end position="89"/>
    </location>
</feature>
<evidence type="ECO:0008006" key="10">
    <source>
        <dbReference type="Google" id="ProtNLM"/>
    </source>
</evidence>
<protein>
    <recommendedName>
        <fullName evidence="10">UDP-N-acetylglucosamine--dolichyl-phosphate N-acetylglucosaminephosphotransferase</fullName>
    </recommendedName>
</protein>
<proteinExistence type="predicted"/>
<organism evidence="8 9">
    <name type="scientific">Ignisphaera cupida</name>
    <dbReference type="NCBI Taxonomy" id="3050454"/>
    <lineage>
        <taxon>Archaea</taxon>
        <taxon>Thermoproteota</taxon>
        <taxon>Thermoprotei</taxon>
        <taxon>Desulfurococcales</taxon>
        <taxon>Desulfurococcaceae</taxon>
        <taxon>Ignisphaera</taxon>
    </lineage>
</organism>
<accession>A0ABD4Z6T9</accession>
<dbReference type="PANTHER" id="PTHR22926">
    <property type="entry name" value="PHOSPHO-N-ACETYLMURAMOYL-PENTAPEPTIDE-TRANSFERASE"/>
    <property type="match status" value="1"/>
</dbReference>
<keyword evidence="4 7" id="KW-0812">Transmembrane</keyword>
<evidence type="ECO:0000256" key="5">
    <source>
        <dbReference type="ARBA" id="ARBA00022989"/>
    </source>
</evidence>
<evidence type="ECO:0000256" key="4">
    <source>
        <dbReference type="ARBA" id="ARBA00022692"/>
    </source>
</evidence>
<evidence type="ECO:0000313" key="8">
    <source>
        <dbReference type="EMBL" id="MDK6028667.1"/>
    </source>
</evidence>
<feature type="transmembrane region" description="Helical" evidence="7">
    <location>
        <begin position="303"/>
        <end position="327"/>
    </location>
</feature>
<feature type="transmembrane region" description="Helical" evidence="7">
    <location>
        <begin position="6"/>
        <end position="24"/>
    </location>
</feature>
<dbReference type="PANTHER" id="PTHR22926:SF3">
    <property type="entry name" value="UNDECAPRENYL-PHOSPHATE ALPHA-N-ACETYLGLUCOSAMINYL 1-PHOSPHATE TRANSFERASE"/>
    <property type="match status" value="1"/>
</dbReference>
<gene>
    <name evidence="8" type="ORF">QPL79_04770</name>
</gene>
<evidence type="ECO:0000256" key="7">
    <source>
        <dbReference type="SAM" id="Phobius"/>
    </source>
</evidence>
<dbReference type="Pfam" id="PF00953">
    <property type="entry name" value="Glycos_transf_4"/>
    <property type="match status" value="1"/>
</dbReference>
<feature type="transmembrane region" description="Helical" evidence="7">
    <location>
        <begin position="211"/>
        <end position="229"/>
    </location>
</feature>
<feature type="transmembrane region" description="Helical" evidence="7">
    <location>
        <begin position="186"/>
        <end position="204"/>
    </location>
</feature>
<feature type="transmembrane region" description="Helical" evidence="7">
    <location>
        <begin position="45"/>
        <end position="67"/>
    </location>
</feature>
<evidence type="ECO:0000313" key="9">
    <source>
        <dbReference type="Proteomes" id="UP001529235"/>
    </source>
</evidence>
<evidence type="ECO:0000256" key="3">
    <source>
        <dbReference type="ARBA" id="ARBA00022679"/>
    </source>
</evidence>
<keyword evidence="3" id="KW-0808">Transferase</keyword>
<keyword evidence="5 7" id="KW-1133">Transmembrane helix</keyword>
<dbReference type="InterPro" id="IPR000715">
    <property type="entry name" value="Glycosyl_transferase_4"/>
</dbReference>
<feature type="transmembrane region" description="Helical" evidence="7">
    <location>
        <begin position="158"/>
        <end position="174"/>
    </location>
</feature>
<comment type="caution">
    <text evidence="8">The sequence shown here is derived from an EMBL/GenBank/DDBJ whole genome shotgun (WGS) entry which is preliminary data.</text>
</comment>
<sequence length="328" mass="36265">MDWLFIQLATAFATVLSAIASIAIEKRLGILCVDVHKPSKPKIPCNGGFAIFIGLVTGFSLLLYSGYVDAKHFEAFTLSIIASFVIGFVDDLVDLKSRWKIILGFVSAAPVLLLGVYTPRPWIPLVGYIRISNLYPLLLLVAFTVYQNGANMIDTHNGTLPIFVLFTHLFAFLLKLLTESSIDSCLPLLTVIVVVLAYSIFNVYPAKIFNGNTGAFILGVTIPLMIAYYRLELYYIMASIPMFINGFYYIASVKGFLQKESVKRPTFVDEAGCIHSSKDSLAPITLVRLVTGFSRSGLSEKELVTTLYTVFMLSSLISLFLVMALGYR</sequence>
<evidence type="ECO:0000256" key="6">
    <source>
        <dbReference type="ARBA" id="ARBA00023136"/>
    </source>
</evidence>
<evidence type="ECO:0000256" key="1">
    <source>
        <dbReference type="ARBA" id="ARBA00004651"/>
    </source>
</evidence>
<evidence type="ECO:0000256" key="2">
    <source>
        <dbReference type="ARBA" id="ARBA00022475"/>
    </source>
</evidence>
<dbReference type="GO" id="GO:0016780">
    <property type="term" value="F:phosphotransferase activity, for other substituted phosphate groups"/>
    <property type="evidence" value="ECO:0007669"/>
    <property type="project" value="UniProtKB-ARBA"/>
</dbReference>
<dbReference type="RefSeq" id="WP_285273642.1">
    <property type="nucleotide sequence ID" value="NZ_JASNVW010000002.1"/>
</dbReference>
<dbReference type="GO" id="GO:0005886">
    <property type="term" value="C:plasma membrane"/>
    <property type="evidence" value="ECO:0007669"/>
    <property type="project" value="UniProtKB-SubCell"/>
</dbReference>
<comment type="subcellular location">
    <subcellularLocation>
        <location evidence="1">Cell membrane</location>
        <topology evidence="1">Multi-pass membrane protein</topology>
    </subcellularLocation>
</comment>
<keyword evidence="6 7" id="KW-0472">Membrane</keyword>
<dbReference type="EMBL" id="JASNVW010000002">
    <property type="protein sequence ID" value="MDK6028667.1"/>
    <property type="molecule type" value="Genomic_DNA"/>
</dbReference>
<dbReference type="AlphaFoldDB" id="A0ABD4Z6T9"/>
<dbReference type="Proteomes" id="UP001529235">
    <property type="component" value="Unassembled WGS sequence"/>
</dbReference>
<feature type="transmembrane region" description="Helical" evidence="7">
    <location>
        <begin position="125"/>
        <end position="146"/>
    </location>
</feature>